<reference evidence="1 2" key="1">
    <citation type="submission" date="2020-08" db="EMBL/GenBank/DDBJ databases">
        <title>Genomic Encyclopedia of Type Strains, Phase IV (KMG-IV): sequencing the most valuable type-strain genomes for metagenomic binning, comparative biology and taxonomic classification.</title>
        <authorList>
            <person name="Goeker M."/>
        </authorList>
    </citation>
    <scope>NUCLEOTIDE SEQUENCE [LARGE SCALE GENOMIC DNA]</scope>
    <source>
        <strain evidence="1 2">DSM 27939</strain>
    </source>
</reference>
<sequence>MKAVLRAIDVKPPAKLVGHSIGGLIALESAADSRTWSMLLSY</sequence>
<evidence type="ECO:0000313" key="1">
    <source>
        <dbReference type="EMBL" id="MBB5362451.1"/>
    </source>
</evidence>
<organism evidence="1 2">
    <name type="scientific">Deinococcus humi</name>
    <dbReference type="NCBI Taxonomy" id="662880"/>
    <lineage>
        <taxon>Bacteria</taxon>
        <taxon>Thermotogati</taxon>
        <taxon>Deinococcota</taxon>
        <taxon>Deinococci</taxon>
        <taxon>Deinococcales</taxon>
        <taxon>Deinococcaceae</taxon>
        <taxon>Deinococcus</taxon>
    </lineage>
</organism>
<name>A0A7W8JSN4_9DEIO</name>
<dbReference type="AlphaFoldDB" id="A0A7W8JSN4"/>
<protein>
    <submittedName>
        <fullName evidence="1">Pimeloyl-ACP methyl ester carboxylesterase</fullName>
    </submittedName>
</protein>
<dbReference type="Proteomes" id="UP000552709">
    <property type="component" value="Unassembled WGS sequence"/>
</dbReference>
<dbReference type="SUPFAM" id="SSF53474">
    <property type="entry name" value="alpha/beta-Hydrolases"/>
    <property type="match status" value="1"/>
</dbReference>
<gene>
    <name evidence="1" type="ORF">HNQ08_001546</name>
</gene>
<dbReference type="Gene3D" id="3.40.50.1820">
    <property type="entry name" value="alpha/beta hydrolase"/>
    <property type="match status" value="1"/>
</dbReference>
<evidence type="ECO:0000313" key="2">
    <source>
        <dbReference type="Proteomes" id="UP000552709"/>
    </source>
</evidence>
<dbReference type="EMBL" id="JACHFL010000003">
    <property type="protein sequence ID" value="MBB5362451.1"/>
    <property type="molecule type" value="Genomic_DNA"/>
</dbReference>
<keyword evidence="2" id="KW-1185">Reference proteome</keyword>
<proteinExistence type="predicted"/>
<comment type="caution">
    <text evidence="1">The sequence shown here is derived from an EMBL/GenBank/DDBJ whole genome shotgun (WGS) entry which is preliminary data.</text>
</comment>
<dbReference type="InterPro" id="IPR029058">
    <property type="entry name" value="AB_hydrolase_fold"/>
</dbReference>
<accession>A0A7W8JSN4</accession>